<evidence type="ECO:0000313" key="8">
    <source>
        <dbReference type="Proteomes" id="UP000620366"/>
    </source>
</evidence>
<dbReference type="PANTHER" id="PTHR47089">
    <property type="entry name" value="ABC TRANSPORTER, PERMEASE PROTEIN"/>
    <property type="match status" value="1"/>
</dbReference>
<reference evidence="7" key="1">
    <citation type="submission" date="2020-08" db="EMBL/GenBank/DDBJ databases">
        <title>Genome public.</title>
        <authorList>
            <person name="Liu C."/>
            <person name="Sun Q."/>
        </authorList>
    </citation>
    <scope>NUCLEOTIDE SEQUENCE</scope>
    <source>
        <strain evidence="7">BX7</strain>
    </source>
</reference>
<comment type="subcellular location">
    <subcellularLocation>
        <location evidence="1">Cell membrane</location>
        <topology evidence="1">Multi-pass membrane protein</topology>
    </subcellularLocation>
</comment>
<evidence type="ECO:0000313" key="7">
    <source>
        <dbReference type="EMBL" id="MBC8536727.1"/>
    </source>
</evidence>
<feature type="transmembrane region" description="Helical" evidence="6">
    <location>
        <begin position="12"/>
        <end position="31"/>
    </location>
</feature>
<dbReference type="GO" id="GO:0022857">
    <property type="term" value="F:transmembrane transporter activity"/>
    <property type="evidence" value="ECO:0007669"/>
    <property type="project" value="InterPro"/>
</dbReference>
<comment type="caution">
    <text evidence="7">The sequence shown here is derived from an EMBL/GenBank/DDBJ whole genome shotgun (WGS) entry which is preliminary data.</text>
</comment>
<keyword evidence="5 6" id="KW-0472">Membrane</keyword>
<dbReference type="EMBL" id="JACRSP010000003">
    <property type="protein sequence ID" value="MBC8536727.1"/>
    <property type="molecule type" value="Genomic_DNA"/>
</dbReference>
<keyword evidence="2" id="KW-1003">Cell membrane</keyword>
<feature type="transmembrane region" description="Helical" evidence="6">
    <location>
        <begin position="111"/>
        <end position="135"/>
    </location>
</feature>
<evidence type="ECO:0000256" key="3">
    <source>
        <dbReference type="ARBA" id="ARBA00022692"/>
    </source>
</evidence>
<organism evidence="7 8">
    <name type="scientific">Feifania hominis</name>
    <dbReference type="NCBI Taxonomy" id="2763660"/>
    <lineage>
        <taxon>Bacteria</taxon>
        <taxon>Bacillati</taxon>
        <taxon>Bacillota</taxon>
        <taxon>Clostridia</taxon>
        <taxon>Eubacteriales</taxon>
        <taxon>Feifaniaceae</taxon>
        <taxon>Feifania</taxon>
    </lineage>
</organism>
<keyword evidence="8" id="KW-1185">Reference proteome</keyword>
<evidence type="ECO:0000256" key="5">
    <source>
        <dbReference type="ARBA" id="ARBA00023136"/>
    </source>
</evidence>
<evidence type="ECO:0000256" key="1">
    <source>
        <dbReference type="ARBA" id="ARBA00004651"/>
    </source>
</evidence>
<dbReference type="GO" id="GO:0005886">
    <property type="term" value="C:plasma membrane"/>
    <property type="evidence" value="ECO:0007669"/>
    <property type="project" value="UniProtKB-SubCell"/>
</dbReference>
<name>A0A926DF60_9FIRM</name>
<dbReference type="Pfam" id="PF02653">
    <property type="entry name" value="BPD_transp_2"/>
    <property type="match status" value="1"/>
</dbReference>
<proteinExistence type="predicted"/>
<dbReference type="CDD" id="cd06580">
    <property type="entry name" value="TM_PBP1_transp_TpRbsC_like"/>
    <property type="match status" value="1"/>
</dbReference>
<sequence>MSHMLKQRRRTASVLNFLIPIAFAFLIGSLFTLALGQNPFAVYGYIIKKSLLSYGGIMNSLGFATPMIITGIATSFSFTAGVYNMGIEGQLTLGAFFAAYLGFTLTGLPPALHIAVCIAGGAVVAMLFSLIPALLKAYMRINEIVVTIMLNNIAMIVATFLTNGPCSGHLAYTSTPMVHESAVIPRIDSKYRVTIAFYIALVILIAVWIVLRKTRFGYEINCIGKQSEFSDAVGMKVYKKTIIVFVLGGLFAGIAGATEILGVNKSFIPGFSGSPGLGWDGLMICVLARQHPLGILVASVLFGAFKYGSVSLQASMGIPVDLINIIQSSLILFLSARYVKENTQLFEKLRGRLGRKQTREKSAL</sequence>
<keyword evidence="3 6" id="KW-0812">Transmembrane</keyword>
<keyword evidence="4 6" id="KW-1133">Transmembrane helix</keyword>
<protein>
    <submittedName>
        <fullName evidence="7">ABC transporter permease</fullName>
    </submittedName>
</protein>
<evidence type="ECO:0000256" key="6">
    <source>
        <dbReference type="SAM" id="Phobius"/>
    </source>
</evidence>
<feature type="transmembrane region" description="Helical" evidence="6">
    <location>
        <begin position="242"/>
        <end position="261"/>
    </location>
</feature>
<feature type="transmembrane region" description="Helical" evidence="6">
    <location>
        <begin position="317"/>
        <end position="339"/>
    </location>
</feature>
<dbReference type="AlphaFoldDB" id="A0A926DF60"/>
<dbReference type="PANTHER" id="PTHR47089:SF1">
    <property type="entry name" value="GUANOSINE ABC TRANSPORTER PERMEASE PROTEIN NUPP"/>
    <property type="match status" value="1"/>
</dbReference>
<dbReference type="Proteomes" id="UP000620366">
    <property type="component" value="Unassembled WGS sequence"/>
</dbReference>
<feature type="transmembrane region" description="Helical" evidence="6">
    <location>
        <begin position="51"/>
        <end position="73"/>
    </location>
</feature>
<accession>A0A926DF60</accession>
<feature type="transmembrane region" description="Helical" evidence="6">
    <location>
        <begin position="85"/>
        <end position="105"/>
    </location>
</feature>
<feature type="transmembrane region" description="Helical" evidence="6">
    <location>
        <begin position="191"/>
        <end position="211"/>
    </location>
</feature>
<evidence type="ECO:0000256" key="2">
    <source>
        <dbReference type="ARBA" id="ARBA00022475"/>
    </source>
</evidence>
<dbReference type="RefSeq" id="WP_249300565.1">
    <property type="nucleotide sequence ID" value="NZ_JACRSP010000003.1"/>
</dbReference>
<feature type="transmembrane region" description="Helical" evidence="6">
    <location>
        <begin position="144"/>
        <end position="162"/>
    </location>
</feature>
<gene>
    <name evidence="7" type="ORF">H8695_08520</name>
</gene>
<evidence type="ECO:0000256" key="4">
    <source>
        <dbReference type="ARBA" id="ARBA00022989"/>
    </source>
</evidence>
<dbReference type="InterPro" id="IPR001851">
    <property type="entry name" value="ABC_transp_permease"/>
</dbReference>